<dbReference type="GeneID" id="91087803"/>
<dbReference type="Pfam" id="PF12752">
    <property type="entry name" value="SUZ"/>
    <property type="match status" value="1"/>
</dbReference>
<dbReference type="KEGG" id="cdep:91087803"/>
<feature type="compositionally biased region" description="Low complexity" evidence="1">
    <location>
        <begin position="617"/>
        <end position="635"/>
    </location>
</feature>
<dbReference type="InterPro" id="IPR036867">
    <property type="entry name" value="R3H_dom_sf"/>
</dbReference>
<dbReference type="InterPro" id="IPR024771">
    <property type="entry name" value="SUZ"/>
</dbReference>
<dbReference type="GO" id="GO:0003676">
    <property type="term" value="F:nucleic acid binding"/>
    <property type="evidence" value="ECO:0007669"/>
    <property type="project" value="InterPro"/>
</dbReference>
<evidence type="ECO:0000256" key="1">
    <source>
        <dbReference type="SAM" id="MobiDB-lite"/>
    </source>
</evidence>
<feature type="compositionally biased region" description="Low complexity" evidence="1">
    <location>
        <begin position="477"/>
        <end position="486"/>
    </location>
</feature>
<feature type="compositionally biased region" description="Pro residues" evidence="1">
    <location>
        <begin position="521"/>
        <end position="532"/>
    </location>
</feature>
<feature type="region of interest" description="Disordered" evidence="1">
    <location>
        <begin position="598"/>
        <end position="651"/>
    </location>
</feature>
<dbReference type="Proteomes" id="UP000094043">
    <property type="component" value="Chromosome 4"/>
</dbReference>
<organism evidence="3 4">
    <name type="scientific">Cryptococcus depauperatus CBS 7841</name>
    <dbReference type="NCBI Taxonomy" id="1295531"/>
    <lineage>
        <taxon>Eukaryota</taxon>
        <taxon>Fungi</taxon>
        <taxon>Dikarya</taxon>
        <taxon>Basidiomycota</taxon>
        <taxon>Agaricomycotina</taxon>
        <taxon>Tremellomycetes</taxon>
        <taxon>Tremellales</taxon>
        <taxon>Cryptococcaceae</taxon>
        <taxon>Cryptococcus</taxon>
    </lineage>
</organism>
<reference evidence="3" key="1">
    <citation type="submission" date="2016-06" db="EMBL/GenBank/DDBJ databases">
        <authorList>
            <person name="Cuomo C."/>
            <person name="Litvintseva A."/>
            <person name="Heitman J."/>
            <person name="Chen Y."/>
            <person name="Sun S."/>
            <person name="Springer D."/>
            <person name="Dromer F."/>
            <person name="Young S."/>
            <person name="Zeng Q."/>
            <person name="Chapman S."/>
            <person name="Gujja S."/>
            <person name="Saif S."/>
            <person name="Birren B."/>
        </authorList>
    </citation>
    <scope>NUCLEOTIDE SEQUENCE</scope>
    <source>
        <strain evidence="3">CBS 7841</strain>
    </source>
</reference>
<feature type="compositionally biased region" description="Polar residues" evidence="1">
    <location>
        <begin position="793"/>
        <end position="820"/>
    </location>
</feature>
<evidence type="ECO:0000313" key="3">
    <source>
        <dbReference type="EMBL" id="WVN88386.1"/>
    </source>
</evidence>
<feature type="domain" description="SUZ" evidence="2">
    <location>
        <begin position="226"/>
        <end position="301"/>
    </location>
</feature>
<feature type="region of interest" description="Disordered" evidence="1">
    <location>
        <begin position="757"/>
        <end position="831"/>
    </location>
</feature>
<feature type="region of interest" description="Disordered" evidence="1">
    <location>
        <begin position="324"/>
        <end position="373"/>
    </location>
</feature>
<dbReference type="RefSeq" id="XP_066069086.1">
    <property type="nucleotide sequence ID" value="XM_066212989.1"/>
</dbReference>
<sequence length="871" mass="93534">MPPTAPSPTLATPKPQASTLRPLIDPSREDTLKCEADLEDGDVKRLDETLKSSILHDLNDGRATPMADPSSAGASSSSVSNEPPSPNPTNISSISSVTFASQPTTLPMGATYPAEAGLGSLQGEGQLKSSLQSKDRMFMLVIAKEFEVFISRVASGQIPAAPQPATQCATTSTMAALGPSAPISATPSSKFQRMLVYKMAEWYGLKAVPGPDGTMIVGVLGTFKDKSTALRLADLVPATATSSPAQKFKIMQRTPISTDLSDSSLSSVLSSTESRLSKWKTLEEREAAYAAAREKIYGKNEDSDCSTLAKSEEELPSRAAAALEDDIEPVPRRRYPNNNSYDLVYPSLYHPPKGSHSTSPTPNTSDQYGQQGQPYIYQPDINYSYHQVDMNGYPMPGQMMNSYQQGVPTQGYSLPQQSYTDGQYSMSQQAYTMPTWHQPSGQYPPPIIQNQQYEGGIQNDTSQVQQGGQWQYQPMMNQPMPMIPQGMPYPPAPSYGYSQQPQSQPPMMMMQQQRSGVYPPLVQPTPQRPQPQPHSSASSSISSRSYQDGSRPHSRGSTTSTKSATSSVRLGAIYPAGQGHGVGAYRQKGLKQQGLNGMASLGLENNGNGQKKNVRGHSPSSTTTTSSHSSRRASSIIVPPPSQHQLPQRPDWAANNIPYQPSPIFNNPAVVSYGGQPMLGNPNIAEFSPLLRSDTAAEPMQAERVKACAVIGAWNSTPFAVNTAFPIQVSGNASFISNTPLSEPRVTILPGIRAAQPMPSVVTPPRSMVEDPDFPKRMPGKSVAVLYDPRAPHSSQTNGQGQNQFSQPPSANANQPSTPTGVHVAQSKKMSPEEVIEAKLAVVSIKSGVSIGPPPNKSVQAASYAKVVKRD</sequence>
<dbReference type="AlphaFoldDB" id="A0AAJ8JTW3"/>
<reference evidence="3" key="3">
    <citation type="submission" date="2024-01" db="EMBL/GenBank/DDBJ databases">
        <authorList>
            <person name="Coelho M.A."/>
            <person name="David-Palma M."/>
            <person name="Shea T."/>
            <person name="Sun S."/>
            <person name="Cuomo C.A."/>
            <person name="Heitman J."/>
        </authorList>
    </citation>
    <scope>NUCLEOTIDE SEQUENCE</scope>
    <source>
        <strain evidence="3">CBS 7841</strain>
    </source>
</reference>
<dbReference type="EMBL" id="CP143787">
    <property type="protein sequence ID" value="WVN88386.1"/>
    <property type="molecule type" value="Genomic_DNA"/>
</dbReference>
<feature type="compositionally biased region" description="Low complexity" evidence="1">
    <location>
        <begin position="533"/>
        <end position="566"/>
    </location>
</feature>
<reference evidence="3" key="2">
    <citation type="journal article" date="2022" name="Elife">
        <title>Obligate sexual reproduction of a homothallic fungus closely related to the Cryptococcus pathogenic species complex.</title>
        <authorList>
            <person name="Passer A.R."/>
            <person name="Clancey S.A."/>
            <person name="Shea T."/>
            <person name="David-Palma M."/>
            <person name="Averette A.F."/>
            <person name="Boekhout T."/>
            <person name="Porcel B.M."/>
            <person name="Nowrousian M."/>
            <person name="Cuomo C.A."/>
            <person name="Sun S."/>
            <person name="Heitman J."/>
            <person name="Coelho M.A."/>
        </authorList>
    </citation>
    <scope>NUCLEOTIDE SEQUENCE</scope>
    <source>
        <strain evidence="3">CBS 7841</strain>
    </source>
</reference>
<feature type="compositionally biased region" description="Basic and acidic residues" evidence="1">
    <location>
        <begin position="26"/>
        <end position="50"/>
    </location>
</feature>
<dbReference type="Gene3D" id="3.30.1370.50">
    <property type="entry name" value="R3H-like domain"/>
    <property type="match status" value="1"/>
</dbReference>
<protein>
    <recommendedName>
        <fullName evidence="2">SUZ domain-containing protein</fullName>
    </recommendedName>
</protein>
<dbReference type="PROSITE" id="PS51673">
    <property type="entry name" value="SUZ"/>
    <property type="match status" value="1"/>
</dbReference>
<feature type="compositionally biased region" description="Low complexity" evidence="1">
    <location>
        <begin position="494"/>
        <end position="513"/>
    </location>
</feature>
<feature type="region of interest" description="Disordered" evidence="1">
    <location>
        <begin position="1"/>
        <end position="94"/>
    </location>
</feature>
<keyword evidence="4" id="KW-1185">Reference proteome</keyword>
<evidence type="ECO:0000259" key="2">
    <source>
        <dbReference type="PROSITE" id="PS51673"/>
    </source>
</evidence>
<proteinExistence type="predicted"/>
<gene>
    <name evidence="3" type="ORF">L203_103592</name>
</gene>
<feature type="region of interest" description="Disordered" evidence="1">
    <location>
        <begin position="477"/>
        <end position="566"/>
    </location>
</feature>
<feature type="compositionally biased region" description="Low complexity" evidence="1">
    <location>
        <begin position="69"/>
        <end position="94"/>
    </location>
</feature>
<accession>A0AAJ8JTW3</accession>
<name>A0AAJ8JTW3_9TREE</name>
<feature type="region of interest" description="Disordered" evidence="1">
    <location>
        <begin position="847"/>
        <end position="871"/>
    </location>
</feature>
<evidence type="ECO:0000313" key="4">
    <source>
        <dbReference type="Proteomes" id="UP000094043"/>
    </source>
</evidence>
<feature type="compositionally biased region" description="Polar residues" evidence="1">
    <location>
        <begin position="355"/>
        <end position="365"/>
    </location>
</feature>